<dbReference type="PANTHER" id="PTHR33445">
    <property type="entry name" value="ATP SYNTHASE SUBUNIT B', CHLOROPLASTIC"/>
    <property type="match status" value="1"/>
</dbReference>
<dbReference type="InterPro" id="IPR050059">
    <property type="entry name" value="ATP_synthase_B_chain"/>
</dbReference>
<accession>A0A0Q9ZHU8</accession>
<sequence>MDLITPEVGLIFWQTIVFLVLMLILAKFAWKPILGAVRTREESINEALASAEDARKEMQNLKADNEKLLQEARAERDEILKEARQLKEKMISEAEGDAQKKAGNIVAKAKESIEMEKRAAMADIKNQVATLSIEIAEKVIGKELSTEEKQHQMIDKMLNDATLN</sequence>
<reference evidence="18" key="1">
    <citation type="submission" date="2015-10" db="EMBL/GenBank/DDBJ databases">
        <title>Draft genome sequence of Salegentibacter mishustinae KCTC 12263.</title>
        <authorList>
            <person name="Lin W."/>
            <person name="Zheng Q."/>
        </authorList>
    </citation>
    <scope>NUCLEOTIDE SEQUENCE [LARGE SCALE GENOMIC DNA]</scope>
    <source>
        <strain evidence="18">KCTC 12263</strain>
    </source>
</reference>
<keyword evidence="5 15" id="KW-0812">Transmembrane</keyword>
<keyword evidence="3 15" id="KW-1003">Cell membrane</keyword>
<evidence type="ECO:0000256" key="7">
    <source>
        <dbReference type="ARBA" id="ARBA00022989"/>
    </source>
</evidence>
<dbReference type="SUPFAM" id="SSF81573">
    <property type="entry name" value="F1F0 ATP synthase subunit B, membrane domain"/>
    <property type="match status" value="1"/>
</dbReference>
<keyword evidence="18" id="KW-0378">Hydrolase</keyword>
<dbReference type="InterPro" id="IPR002146">
    <property type="entry name" value="ATP_synth_b/b'su_bac/chlpt"/>
</dbReference>
<evidence type="ECO:0000256" key="9">
    <source>
        <dbReference type="ARBA" id="ARBA00023136"/>
    </source>
</evidence>
<evidence type="ECO:0000256" key="11">
    <source>
        <dbReference type="ARBA" id="ARBA00025198"/>
    </source>
</evidence>
<keyword evidence="8 15" id="KW-0406">Ion transport</keyword>
<organism evidence="18 19">
    <name type="scientific">Salegentibacter mishustinae</name>
    <dbReference type="NCBI Taxonomy" id="270918"/>
    <lineage>
        <taxon>Bacteria</taxon>
        <taxon>Pseudomonadati</taxon>
        <taxon>Bacteroidota</taxon>
        <taxon>Flavobacteriia</taxon>
        <taxon>Flavobacteriales</taxon>
        <taxon>Flavobacteriaceae</taxon>
        <taxon>Salegentibacter</taxon>
    </lineage>
</organism>
<dbReference type="GO" id="GO:0046961">
    <property type="term" value="F:proton-transporting ATPase activity, rotational mechanism"/>
    <property type="evidence" value="ECO:0007669"/>
    <property type="project" value="TreeGrafter"/>
</dbReference>
<dbReference type="Pfam" id="PF00430">
    <property type="entry name" value="ATP-synt_B"/>
    <property type="match status" value="1"/>
</dbReference>
<evidence type="ECO:0000256" key="10">
    <source>
        <dbReference type="ARBA" id="ARBA00023310"/>
    </source>
</evidence>
<keyword evidence="4 15" id="KW-0138">CF(0)</keyword>
<evidence type="ECO:0000256" key="13">
    <source>
        <dbReference type="ARBA" id="ARBA00026054"/>
    </source>
</evidence>
<keyword evidence="7 15" id="KW-1133">Transmembrane helix</keyword>
<evidence type="ECO:0000256" key="12">
    <source>
        <dbReference type="ARBA" id="ARBA00025614"/>
    </source>
</evidence>
<evidence type="ECO:0000256" key="1">
    <source>
        <dbReference type="ARBA" id="ARBA00005513"/>
    </source>
</evidence>
<keyword evidence="19" id="KW-1185">Reference proteome</keyword>
<protein>
    <recommendedName>
        <fullName evidence="15">ATP synthase subunit b</fullName>
    </recommendedName>
    <alternativeName>
        <fullName evidence="15">ATP synthase F(0) sector subunit b</fullName>
    </alternativeName>
    <alternativeName>
        <fullName evidence="15">ATPase subunit I</fullName>
    </alternativeName>
    <alternativeName>
        <fullName evidence="15">F-type ATPase subunit b</fullName>
        <shortName evidence="15">F-ATPase subunit b</shortName>
    </alternativeName>
</protein>
<keyword evidence="2 15" id="KW-0813">Transport</keyword>
<dbReference type="InterPro" id="IPR005864">
    <property type="entry name" value="ATP_synth_F0_bsu_bac"/>
</dbReference>
<comment type="subunit">
    <text evidence="15">F-type ATPases have 2 components, F(1) - the catalytic core - and F(0) - the membrane proton channel. F(1) has five subunits: alpha(3), beta(3), gamma(1), delta(1), epsilon(1). F(0) has three main subunits: a(1), b(2) and c(10-14). The alpha and beta chains form an alternating ring which encloses part of the gamma chain. F(1) is attached to F(0) by a central stalk formed by the gamma and epsilon chains, while a peripheral stalk is formed by the delta and b chains.</text>
</comment>
<keyword evidence="17" id="KW-0175">Coiled coil</keyword>
<dbReference type="STRING" id="270918.APR42_08215"/>
<feature type="transmembrane region" description="Helical" evidence="15">
    <location>
        <begin position="12"/>
        <end position="30"/>
    </location>
</feature>
<dbReference type="Gene3D" id="1.20.5.620">
    <property type="entry name" value="F1F0 ATP synthase subunit B, membrane domain"/>
    <property type="match status" value="1"/>
</dbReference>
<dbReference type="GO" id="GO:0012505">
    <property type="term" value="C:endomembrane system"/>
    <property type="evidence" value="ECO:0007669"/>
    <property type="project" value="UniProtKB-SubCell"/>
</dbReference>
<evidence type="ECO:0000256" key="3">
    <source>
        <dbReference type="ARBA" id="ARBA00022475"/>
    </source>
</evidence>
<dbReference type="RefSeq" id="WP_057482404.1">
    <property type="nucleotide sequence ID" value="NZ_BMWR01000004.1"/>
</dbReference>
<dbReference type="PANTHER" id="PTHR33445:SF1">
    <property type="entry name" value="ATP SYNTHASE SUBUNIT B"/>
    <property type="match status" value="1"/>
</dbReference>
<dbReference type="Proteomes" id="UP000051643">
    <property type="component" value="Unassembled WGS sequence"/>
</dbReference>
<gene>
    <name evidence="15" type="primary">atpF</name>
    <name evidence="18" type="ORF">APR42_08215</name>
</gene>
<evidence type="ECO:0000256" key="16">
    <source>
        <dbReference type="RuleBase" id="RU003848"/>
    </source>
</evidence>
<keyword evidence="9 15" id="KW-0472">Membrane</keyword>
<dbReference type="HAMAP" id="MF_01398">
    <property type="entry name" value="ATP_synth_b_bprime"/>
    <property type="match status" value="1"/>
</dbReference>
<dbReference type="NCBIfam" id="NF011041">
    <property type="entry name" value="PRK14471.1"/>
    <property type="match status" value="1"/>
</dbReference>
<comment type="subunit">
    <text evidence="13">F-type ATPases have 2 components, F(1) - the catalytic core - and F(0) - the membrane proton channel. F(1) has five subunits: alpha(3), beta(3), gamma(1), delta(1), epsilon(1). F(0) has four main subunits: a(1), b(2) and c(10-14). The alpha and beta chains form an alternating ring which encloses part of the gamma chain. F(1) is attached to F(0) by a central stalk formed by the gamma and epsilon chains, while a peripheral stalk is formed by the delta and b chains.</text>
</comment>
<dbReference type="GO" id="GO:0045259">
    <property type="term" value="C:proton-transporting ATP synthase complex"/>
    <property type="evidence" value="ECO:0007669"/>
    <property type="project" value="UniProtKB-KW"/>
</dbReference>
<comment type="function">
    <text evidence="12">Component of the F(0) channel, it forms part of the peripheral stalk, linking F(1) to F(0). The b'-subunit is a diverged and duplicated form of b found in plants and photosynthetic bacteria.</text>
</comment>
<evidence type="ECO:0000256" key="15">
    <source>
        <dbReference type="HAMAP-Rule" id="MF_01398"/>
    </source>
</evidence>
<evidence type="ECO:0000256" key="6">
    <source>
        <dbReference type="ARBA" id="ARBA00022781"/>
    </source>
</evidence>
<comment type="caution">
    <text evidence="18">The sequence shown here is derived from an EMBL/GenBank/DDBJ whole genome shotgun (WGS) entry which is preliminary data.</text>
</comment>
<evidence type="ECO:0000256" key="5">
    <source>
        <dbReference type="ARBA" id="ARBA00022692"/>
    </source>
</evidence>
<dbReference type="EMBL" id="LKTP01000034">
    <property type="protein sequence ID" value="KRG27731.1"/>
    <property type="molecule type" value="Genomic_DNA"/>
</dbReference>
<keyword evidence="10 15" id="KW-0066">ATP synthesis</keyword>
<comment type="similarity">
    <text evidence="1 15 16">Belongs to the ATPase B chain family.</text>
</comment>
<dbReference type="GO" id="GO:0016787">
    <property type="term" value="F:hydrolase activity"/>
    <property type="evidence" value="ECO:0007669"/>
    <property type="project" value="UniProtKB-KW"/>
</dbReference>
<evidence type="ECO:0000313" key="19">
    <source>
        <dbReference type="Proteomes" id="UP000051643"/>
    </source>
</evidence>
<dbReference type="GO" id="GO:0046933">
    <property type="term" value="F:proton-transporting ATP synthase activity, rotational mechanism"/>
    <property type="evidence" value="ECO:0007669"/>
    <property type="project" value="UniProtKB-UniRule"/>
</dbReference>
<dbReference type="NCBIfam" id="TIGR01144">
    <property type="entry name" value="ATP_synt_b"/>
    <property type="match status" value="1"/>
</dbReference>
<evidence type="ECO:0000256" key="2">
    <source>
        <dbReference type="ARBA" id="ARBA00022448"/>
    </source>
</evidence>
<feature type="coiled-coil region" evidence="17">
    <location>
        <begin position="41"/>
        <end position="89"/>
    </location>
</feature>
<proteinExistence type="inferred from homology"/>
<comment type="subcellular location">
    <subcellularLocation>
        <location evidence="15">Cell membrane</location>
        <topology evidence="15">Single-pass membrane protein</topology>
    </subcellularLocation>
    <subcellularLocation>
        <location evidence="14">Endomembrane system</location>
        <topology evidence="14">Single-pass membrane protein</topology>
    </subcellularLocation>
</comment>
<evidence type="ECO:0000256" key="17">
    <source>
        <dbReference type="SAM" id="Coils"/>
    </source>
</evidence>
<evidence type="ECO:0000256" key="8">
    <source>
        <dbReference type="ARBA" id="ARBA00023065"/>
    </source>
</evidence>
<dbReference type="AlphaFoldDB" id="A0A0Q9ZHU8"/>
<dbReference type="OrthoDB" id="9795289at2"/>
<name>A0A0Q9ZHU8_9FLAO</name>
<dbReference type="CDD" id="cd06503">
    <property type="entry name" value="ATP-synt_Fo_b"/>
    <property type="match status" value="1"/>
</dbReference>
<comment type="function">
    <text evidence="11 15">F(1)F(0) ATP synthase produces ATP from ADP in the presence of a proton or sodium gradient. F-type ATPases consist of two structural domains, F(1) containing the extramembraneous catalytic core and F(0) containing the membrane proton channel, linked together by a central stalk and a peripheral stalk. During catalysis, ATP synthesis in the catalytic domain of F(1) is coupled via a rotary mechanism of the central stalk subunits to proton translocation.</text>
</comment>
<evidence type="ECO:0000256" key="14">
    <source>
        <dbReference type="ARBA" id="ARBA00037847"/>
    </source>
</evidence>
<keyword evidence="6 15" id="KW-0375">Hydrogen ion transport</keyword>
<evidence type="ECO:0000313" key="18">
    <source>
        <dbReference type="EMBL" id="KRG27731.1"/>
    </source>
</evidence>
<dbReference type="GO" id="GO:0005886">
    <property type="term" value="C:plasma membrane"/>
    <property type="evidence" value="ECO:0007669"/>
    <property type="project" value="UniProtKB-SubCell"/>
</dbReference>
<dbReference type="InterPro" id="IPR028987">
    <property type="entry name" value="ATP_synth_B-like_membr_sf"/>
</dbReference>
<evidence type="ECO:0000256" key="4">
    <source>
        <dbReference type="ARBA" id="ARBA00022547"/>
    </source>
</evidence>